<name>A0A9W7C7R3_9STRA</name>
<protein>
    <submittedName>
        <fullName evidence="2">Uncharacterized protein</fullName>
    </submittedName>
</protein>
<gene>
    <name evidence="2" type="ORF">TrST_g7005</name>
</gene>
<evidence type="ECO:0000313" key="3">
    <source>
        <dbReference type="Proteomes" id="UP001165085"/>
    </source>
</evidence>
<reference evidence="3" key="1">
    <citation type="journal article" date="2023" name="Commun. Biol.">
        <title>Genome analysis of Parmales, the sister group of diatoms, reveals the evolutionary specialization of diatoms from phago-mixotrophs to photoautotrophs.</title>
        <authorList>
            <person name="Ban H."/>
            <person name="Sato S."/>
            <person name="Yoshikawa S."/>
            <person name="Yamada K."/>
            <person name="Nakamura Y."/>
            <person name="Ichinomiya M."/>
            <person name="Sato N."/>
            <person name="Blanc-Mathieu R."/>
            <person name="Endo H."/>
            <person name="Kuwata A."/>
            <person name="Ogata H."/>
        </authorList>
    </citation>
    <scope>NUCLEOTIDE SEQUENCE [LARGE SCALE GENOMIC DNA]</scope>
    <source>
        <strain evidence="3">NIES 3701</strain>
    </source>
</reference>
<dbReference type="InterPro" id="IPR026906">
    <property type="entry name" value="LRR_5"/>
</dbReference>
<dbReference type="InterPro" id="IPR032675">
    <property type="entry name" value="LRR_dom_sf"/>
</dbReference>
<dbReference type="AlphaFoldDB" id="A0A9W7C7R3"/>
<sequence>MSKRTSEDLLNAIENPDPNNLDVVDDEEEVFEGSELVSAADTLEQVDLLHTHAQELGENVFADCTSLTEMRVPDSLQEFGEHVFWKCSKLVPSDIDADGDSEASDDEGVTSEVVAYLRSKQ</sequence>
<proteinExistence type="predicted"/>
<dbReference type="EMBL" id="BRXY01000577">
    <property type="protein sequence ID" value="GMI01221.1"/>
    <property type="molecule type" value="Genomic_DNA"/>
</dbReference>
<feature type="region of interest" description="Disordered" evidence="1">
    <location>
        <begin position="1"/>
        <end position="22"/>
    </location>
</feature>
<organism evidence="2 3">
    <name type="scientific">Triparma strigata</name>
    <dbReference type="NCBI Taxonomy" id="1606541"/>
    <lineage>
        <taxon>Eukaryota</taxon>
        <taxon>Sar</taxon>
        <taxon>Stramenopiles</taxon>
        <taxon>Ochrophyta</taxon>
        <taxon>Bolidophyceae</taxon>
        <taxon>Parmales</taxon>
        <taxon>Triparmaceae</taxon>
        <taxon>Triparma</taxon>
    </lineage>
</organism>
<evidence type="ECO:0000313" key="2">
    <source>
        <dbReference type="EMBL" id="GMI01221.1"/>
    </source>
</evidence>
<dbReference type="Pfam" id="PF13306">
    <property type="entry name" value="LRR_5"/>
    <property type="match status" value="1"/>
</dbReference>
<dbReference type="Gene3D" id="3.80.10.10">
    <property type="entry name" value="Ribonuclease Inhibitor"/>
    <property type="match status" value="1"/>
</dbReference>
<dbReference type="Proteomes" id="UP001165085">
    <property type="component" value="Unassembled WGS sequence"/>
</dbReference>
<accession>A0A9W7C7R3</accession>
<keyword evidence="3" id="KW-1185">Reference proteome</keyword>
<comment type="caution">
    <text evidence="2">The sequence shown here is derived from an EMBL/GenBank/DDBJ whole genome shotgun (WGS) entry which is preliminary data.</text>
</comment>
<evidence type="ECO:0000256" key="1">
    <source>
        <dbReference type="SAM" id="MobiDB-lite"/>
    </source>
</evidence>